<evidence type="ECO:0000256" key="11">
    <source>
        <dbReference type="PIRSR" id="PIRSR002560-1"/>
    </source>
</evidence>
<dbReference type="SUPFAM" id="SSF47240">
    <property type="entry name" value="Ferritin-like"/>
    <property type="match status" value="1"/>
</dbReference>
<dbReference type="OrthoDB" id="9800505at2"/>
<keyword evidence="2 10" id="KW-0409">Iron storage</keyword>
<dbReference type="FunFam" id="1.20.1260.10:FF:000005">
    <property type="entry name" value="Bacterioferritin"/>
    <property type="match status" value="1"/>
</dbReference>
<dbReference type="InterPro" id="IPR012347">
    <property type="entry name" value="Ferritin-like"/>
</dbReference>
<dbReference type="PROSITE" id="PS00549">
    <property type="entry name" value="BACTERIOFERRITIN"/>
    <property type="match status" value="1"/>
</dbReference>
<evidence type="ECO:0000256" key="2">
    <source>
        <dbReference type="ARBA" id="ARBA00022434"/>
    </source>
</evidence>
<evidence type="ECO:0000256" key="5">
    <source>
        <dbReference type="ARBA" id="ARBA00022723"/>
    </source>
</evidence>
<dbReference type="PIRSF" id="PIRSF002560">
    <property type="entry name" value="Bacterioferritin"/>
    <property type="match status" value="1"/>
</dbReference>
<dbReference type="InterPro" id="IPR002024">
    <property type="entry name" value="Bacterioferritin"/>
</dbReference>
<dbReference type="STRING" id="288004.AL038_08880"/>
<keyword evidence="8" id="KW-0406">Ion transport</keyword>
<feature type="binding site" evidence="11">
    <location>
        <position position="46"/>
    </location>
    <ligand>
        <name>Fe cation</name>
        <dbReference type="ChEBI" id="CHEBI:24875"/>
        <label>3</label>
    </ligand>
</feature>
<dbReference type="EC" id="1.16.3.1" evidence="10"/>
<evidence type="ECO:0000256" key="3">
    <source>
        <dbReference type="ARBA" id="ARBA00022448"/>
    </source>
</evidence>
<feature type="binding site" evidence="11">
    <location>
        <position position="128"/>
    </location>
    <ligand>
        <name>Fe cation</name>
        <dbReference type="ChEBI" id="CHEBI:24875"/>
        <label>2</label>
    </ligand>
</feature>
<feature type="binding site" evidence="11">
    <location>
        <position position="51"/>
    </location>
    <ligand>
        <name>Fe cation</name>
        <dbReference type="ChEBI" id="CHEBI:24875"/>
        <label>1</label>
    </ligand>
</feature>
<keyword evidence="15" id="KW-1185">Reference proteome</keyword>
<dbReference type="GO" id="GO:0006879">
    <property type="term" value="P:intracellular iron ion homeostasis"/>
    <property type="evidence" value="ECO:0007669"/>
    <property type="project" value="UniProtKB-KW"/>
</dbReference>
<evidence type="ECO:0000256" key="12">
    <source>
        <dbReference type="RuleBase" id="RU000623"/>
    </source>
</evidence>
<evidence type="ECO:0000256" key="9">
    <source>
        <dbReference type="ARBA" id="ARBA00036243"/>
    </source>
</evidence>
<feature type="binding site" evidence="11">
    <location>
        <position position="94"/>
    </location>
    <ligand>
        <name>Fe cation</name>
        <dbReference type="ChEBI" id="CHEBI:24875"/>
        <label>2</label>
    </ligand>
</feature>
<dbReference type="GO" id="GO:0020037">
    <property type="term" value="F:heme binding"/>
    <property type="evidence" value="ECO:0007669"/>
    <property type="project" value="TreeGrafter"/>
</dbReference>
<evidence type="ECO:0000256" key="10">
    <source>
        <dbReference type="PIRNR" id="PIRNR002560"/>
    </source>
</evidence>
<evidence type="ECO:0000256" key="8">
    <source>
        <dbReference type="ARBA" id="ARBA00023065"/>
    </source>
</evidence>
<feature type="binding site" evidence="11">
    <location>
        <position position="128"/>
    </location>
    <ligand>
        <name>Fe cation</name>
        <dbReference type="ChEBI" id="CHEBI:24875"/>
        <label>1</label>
    </ligand>
</feature>
<dbReference type="Gene3D" id="1.20.1260.10">
    <property type="match status" value="1"/>
</dbReference>
<comment type="function">
    <text evidence="10">Iron-storage protein, whose ferroxidase center binds Fe(2+), oxidizes it using dioxygen to Fe(3+), and participates in the subsequent Fe(3+) oxide mineral core formation within the central cavity of the BFR protein shell.</text>
</comment>
<dbReference type="PANTHER" id="PTHR30295">
    <property type="entry name" value="BACTERIOFERRITIN"/>
    <property type="match status" value="1"/>
</dbReference>
<feature type="binding site" evidence="11">
    <location>
        <position position="54"/>
    </location>
    <ligand>
        <name>Fe cation</name>
        <dbReference type="ChEBI" id="CHEBI:24875"/>
        <label>1</label>
    </ligand>
</feature>
<feature type="binding site" description="axial binding residue" evidence="11">
    <location>
        <position position="52"/>
    </location>
    <ligand>
        <name>heme b</name>
        <dbReference type="ChEBI" id="CHEBI:60344"/>
        <note>ligand shared between dimeric partners</note>
    </ligand>
    <ligandPart>
        <name>Fe</name>
        <dbReference type="ChEBI" id="CHEBI:18248"/>
    </ligandPart>
</feature>
<dbReference type="EMBL" id="CP018889">
    <property type="protein sequence ID" value="AUI69953.1"/>
    <property type="molecule type" value="Genomic_DNA"/>
</dbReference>
<comment type="similarity">
    <text evidence="1 10 12">Belongs to the bacterioferritin family.</text>
</comment>
<dbReference type="InterPro" id="IPR009078">
    <property type="entry name" value="Ferritin-like_SF"/>
</dbReference>
<evidence type="ECO:0000313" key="15">
    <source>
        <dbReference type="Proteomes" id="UP000234271"/>
    </source>
</evidence>
<evidence type="ECO:0000256" key="7">
    <source>
        <dbReference type="ARBA" id="ARBA00023004"/>
    </source>
</evidence>
<sequence length="163" mass="18976">MQGDNGVIKHLNHLLAGELTAIDQYLIHSRMYHNWGYHRLYEKSHHEMLEEMEHADWLIKRILFLEGMPDLSVRHGLNVGKTVPDMLNSDLALEYSVVKELKTVIAYCESVKDYVTREMLEQMLDDTEEDHAYWLEKQLSLIKHIGLQNYLQACMGDESATST</sequence>
<protein>
    <recommendedName>
        <fullName evidence="10 12">Bacterioferritin</fullName>
        <ecNumber evidence="10">1.16.3.1</ecNumber>
    </recommendedName>
</protein>
<evidence type="ECO:0000313" key="14">
    <source>
        <dbReference type="EMBL" id="AUI69953.1"/>
    </source>
</evidence>
<dbReference type="PANTHER" id="PTHR30295:SF9">
    <property type="entry name" value="BACTERIOFERRITIN"/>
    <property type="match status" value="1"/>
</dbReference>
<dbReference type="KEGG" id="blep:AL038_08880"/>
<name>A0A2N9YHL1_9GAMM</name>
<keyword evidence="7 10" id="KW-0408">Iron</keyword>
<keyword evidence="12" id="KW-0349">Heme</keyword>
<dbReference type="GO" id="GO:0140315">
    <property type="term" value="F:iron ion sequestering activity"/>
    <property type="evidence" value="ECO:0007669"/>
    <property type="project" value="UniProtKB-ARBA"/>
</dbReference>
<dbReference type="InterPro" id="IPR009040">
    <property type="entry name" value="Ferritin-like_diiron"/>
</dbReference>
<feature type="binding site" evidence="11">
    <location>
        <position position="51"/>
    </location>
    <ligand>
        <name>Fe cation</name>
        <dbReference type="ChEBI" id="CHEBI:24875"/>
        <label>2</label>
    </ligand>
</feature>
<feature type="binding site" evidence="11">
    <location>
        <position position="131"/>
    </location>
    <ligand>
        <name>Fe cation</name>
        <dbReference type="ChEBI" id="CHEBI:24875"/>
        <label>2</label>
    </ligand>
</feature>
<organism evidence="14 15">
    <name type="scientific">Beggiatoa leptomitoformis</name>
    <dbReference type="NCBI Taxonomy" id="288004"/>
    <lineage>
        <taxon>Bacteria</taxon>
        <taxon>Pseudomonadati</taxon>
        <taxon>Pseudomonadota</taxon>
        <taxon>Gammaproteobacteria</taxon>
        <taxon>Thiotrichales</taxon>
        <taxon>Thiotrichaceae</taxon>
        <taxon>Beggiatoa</taxon>
    </lineage>
</organism>
<dbReference type="CDD" id="cd00907">
    <property type="entry name" value="Bacterioferritin"/>
    <property type="match status" value="1"/>
</dbReference>
<accession>A0A2N9YHL1</accession>
<dbReference type="RefSeq" id="WP_062151966.1">
    <property type="nucleotide sequence ID" value="NZ_CP012373.2"/>
</dbReference>
<dbReference type="AlphaFoldDB" id="A0A2N9YHL1"/>
<keyword evidence="6" id="KW-0560">Oxidoreductase</keyword>
<comment type="catalytic activity">
    <reaction evidence="9">
        <text>Fe(2+)(in) = Fe(2+)(out)</text>
        <dbReference type="Rhea" id="RHEA:28486"/>
        <dbReference type="ChEBI" id="CHEBI:29033"/>
    </reaction>
</comment>
<evidence type="ECO:0000256" key="1">
    <source>
        <dbReference type="ARBA" id="ARBA00008093"/>
    </source>
</evidence>
<keyword evidence="4" id="KW-0410">Iron transport</keyword>
<dbReference type="Pfam" id="PF00210">
    <property type="entry name" value="Ferritin"/>
    <property type="match status" value="1"/>
</dbReference>
<dbReference type="NCBIfam" id="TIGR00754">
    <property type="entry name" value="bfr"/>
    <property type="match status" value="1"/>
</dbReference>
<evidence type="ECO:0000256" key="6">
    <source>
        <dbReference type="ARBA" id="ARBA00023002"/>
    </source>
</evidence>
<dbReference type="GO" id="GO:0004322">
    <property type="term" value="F:ferroxidase activity"/>
    <property type="evidence" value="ECO:0007669"/>
    <property type="project" value="UniProtKB-EC"/>
</dbReference>
<dbReference type="Proteomes" id="UP000234271">
    <property type="component" value="Chromosome"/>
</dbReference>
<keyword evidence="5 10" id="KW-0479">Metal-binding</keyword>
<comment type="catalytic activity">
    <reaction evidence="10">
        <text>4 Fe(2+) + O2 + 4 H(+) = 4 Fe(3+) + 2 H2O</text>
        <dbReference type="Rhea" id="RHEA:11148"/>
        <dbReference type="ChEBI" id="CHEBI:15377"/>
        <dbReference type="ChEBI" id="CHEBI:15378"/>
        <dbReference type="ChEBI" id="CHEBI:15379"/>
        <dbReference type="ChEBI" id="CHEBI:29033"/>
        <dbReference type="ChEBI" id="CHEBI:29034"/>
        <dbReference type="EC" id="1.16.3.1"/>
    </reaction>
</comment>
<dbReference type="InterPro" id="IPR008331">
    <property type="entry name" value="Ferritin_DPS_dom"/>
</dbReference>
<feature type="domain" description="Ferritin-like diiron" evidence="13">
    <location>
        <begin position="1"/>
        <end position="146"/>
    </location>
</feature>
<dbReference type="PROSITE" id="PS50905">
    <property type="entry name" value="FERRITIN_LIKE"/>
    <property type="match status" value="1"/>
</dbReference>
<keyword evidence="3" id="KW-0813">Transport</keyword>
<feature type="binding site" evidence="11">
    <location>
        <position position="18"/>
    </location>
    <ligand>
        <name>Fe cation</name>
        <dbReference type="ChEBI" id="CHEBI:24875"/>
        <label>1</label>
    </ligand>
</feature>
<gene>
    <name evidence="14" type="primary">bfr</name>
    <name evidence="14" type="ORF">BLE401_15430</name>
</gene>
<reference evidence="15" key="1">
    <citation type="submission" date="2016-12" db="EMBL/GenBank/DDBJ databases">
        <title>Complete Genome Sequence of Beggiatoa leptomitiformis D-401.</title>
        <authorList>
            <person name="Fomenkov A."/>
            <person name="Vincze T."/>
            <person name="Grabovich M."/>
            <person name="Anton B.P."/>
            <person name="Dubinina G."/>
            <person name="Orlova M."/>
            <person name="Belousova E."/>
            <person name="Roberts R.J."/>
        </authorList>
    </citation>
    <scope>NUCLEOTIDE SEQUENCE [LARGE SCALE GENOMIC DNA]</scope>
    <source>
        <strain evidence="15">D-401</strain>
    </source>
</reference>
<dbReference type="GO" id="GO:0006826">
    <property type="term" value="P:iron ion transport"/>
    <property type="evidence" value="ECO:0007669"/>
    <property type="project" value="UniProtKB-KW"/>
</dbReference>
<evidence type="ECO:0000256" key="4">
    <source>
        <dbReference type="ARBA" id="ARBA00022496"/>
    </source>
</evidence>
<proteinExistence type="inferred from homology"/>
<dbReference type="PRINTS" id="PR00601">
    <property type="entry name" value="BACFERRITIN"/>
</dbReference>
<feature type="binding site" evidence="11">
    <location>
        <position position="50"/>
    </location>
    <ligand>
        <name>Fe cation</name>
        <dbReference type="ChEBI" id="CHEBI:24875"/>
        <label>3</label>
    </ligand>
</feature>
<dbReference type="GO" id="GO:0008199">
    <property type="term" value="F:ferric iron binding"/>
    <property type="evidence" value="ECO:0007669"/>
    <property type="project" value="InterPro"/>
</dbReference>
<evidence type="ECO:0000259" key="13">
    <source>
        <dbReference type="PROSITE" id="PS50905"/>
    </source>
</evidence>
<dbReference type="GO" id="GO:0005829">
    <property type="term" value="C:cytosol"/>
    <property type="evidence" value="ECO:0007669"/>
    <property type="project" value="TreeGrafter"/>
</dbReference>